<accession>A0A7C1G9E3</accession>
<keyword evidence="3 5" id="KW-0067">ATP-binding</keyword>
<proteinExistence type="predicted"/>
<dbReference type="InterPro" id="IPR050763">
    <property type="entry name" value="ABC_transporter_ATP-binding"/>
</dbReference>
<evidence type="ECO:0000256" key="3">
    <source>
        <dbReference type="ARBA" id="ARBA00022840"/>
    </source>
</evidence>
<dbReference type="InterPro" id="IPR025302">
    <property type="entry name" value="DrrA1/2-like_C"/>
</dbReference>
<gene>
    <name evidence="5" type="ORF">ENN26_02655</name>
</gene>
<evidence type="ECO:0000259" key="4">
    <source>
        <dbReference type="PROSITE" id="PS50893"/>
    </source>
</evidence>
<dbReference type="PROSITE" id="PS50893">
    <property type="entry name" value="ABC_TRANSPORTER_2"/>
    <property type="match status" value="1"/>
</dbReference>
<evidence type="ECO:0000256" key="2">
    <source>
        <dbReference type="ARBA" id="ARBA00022741"/>
    </source>
</evidence>
<keyword evidence="2" id="KW-0547">Nucleotide-binding</keyword>
<dbReference type="InterPro" id="IPR003593">
    <property type="entry name" value="AAA+_ATPase"/>
</dbReference>
<protein>
    <submittedName>
        <fullName evidence="5">ABC transporter ATP-binding protein</fullName>
    </submittedName>
</protein>
<dbReference type="AlphaFoldDB" id="A0A7C1G9E3"/>
<dbReference type="Pfam" id="PF13732">
    <property type="entry name" value="DrrA1-3_C"/>
    <property type="match status" value="1"/>
</dbReference>
<dbReference type="PROSITE" id="PS00211">
    <property type="entry name" value="ABC_TRANSPORTER_1"/>
    <property type="match status" value="1"/>
</dbReference>
<dbReference type="InterPro" id="IPR017871">
    <property type="entry name" value="ABC_transporter-like_CS"/>
</dbReference>
<evidence type="ECO:0000313" key="5">
    <source>
        <dbReference type="EMBL" id="HDP14664.1"/>
    </source>
</evidence>
<dbReference type="SMART" id="SM00382">
    <property type="entry name" value="AAA"/>
    <property type="match status" value="1"/>
</dbReference>
<dbReference type="GO" id="GO:0016887">
    <property type="term" value="F:ATP hydrolysis activity"/>
    <property type="evidence" value="ECO:0007669"/>
    <property type="project" value="InterPro"/>
</dbReference>
<dbReference type="Gene3D" id="3.40.50.300">
    <property type="entry name" value="P-loop containing nucleotide triphosphate hydrolases"/>
    <property type="match status" value="1"/>
</dbReference>
<sequence length="332" mass="37067">MYPVEVQGLKKTYITRKRVGLFKTVESRIEALKGVSFNVNEGEILGILGSNGAGKSTLVKILATLLLPDEGSAKILGYDVVKERGKVRKNIGISLSVEKGFFYKLTARENLKYFGMLYGLSGKKLEERVNEALKAVGLQNQAEKFYEEMSLGMKARLSIARALLLDPPVLILDEPTLGLDPVTSRRIRHLLVNLAHQKRKSILLTTHNLFEAELICDRVAIISEGRILAIDTIDELKKRVADTVFIEVRLPSMSGLHALNILKDLPSNEVKIYHRKGIAEKIVISVPVSQAEETMEKLLHEFRASRLKVRSISILEPSLEDVFVKLTGQRGV</sequence>
<organism evidence="5">
    <name type="scientific">Thermofilum adornatum</name>
    <dbReference type="NCBI Taxonomy" id="1365176"/>
    <lineage>
        <taxon>Archaea</taxon>
        <taxon>Thermoproteota</taxon>
        <taxon>Thermoprotei</taxon>
        <taxon>Thermofilales</taxon>
        <taxon>Thermofilaceae</taxon>
        <taxon>Thermofilum</taxon>
    </lineage>
</organism>
<dbReference type="SUPFAM" id="SSF52540">
    <property type="entry name" value="P-loop containing nucleoside triphosphate hydrolases"/>
    <property type="match status" value="1"/>
</dbReference>
<dbReference type="GO" id="GO:0005524">
    <property type="term" value="F:ATP binding"/>
    <property type="evidence" value="ECO:0007669"/>
    <property type="project" value="UniProtKB-KW"/>
</dbReference>
<dbReference type="PANTHER" id="PTHR42711:SF18">
    <property type="entry name" value="ABC TRANSPORTER, ATP-BINDING PROTEIN"/>
    <property type="match status" value="1"/>
</dbReference>
<name>A0A7C1G9E3_9CREN</name>
<dbReference type="InterPro" id="IPR027417">
    <property type="entry name" value="P-loop_NTPase"/>
</dbReference>
<dbReference type="EMBL" id="DSAY01000050">
    <property type="protein sequence ID" value="HDP14664.1"/>
    <property type="molecule type" value="Genomic_DNA"/>
</dbReference>
<feature type="domain" description="ABC transporter" evidence="4">
    <location>
        <begin position="16"/>
        <end position="249"/>
    </location>
</feature>
<reference evidence="5" key="1">
    <citation type="journal article" date="2020" name="mSystems">
        <title>Genome- and Community-Level Interaction Insights into Carbon Utilization and Element Cycling Functions of Hydrothermarchaeota in Hydrothermal Sediment.</title>
        <authorList>
            <person name="Zhou Z."/>
            <person name="Liu Y."/>
            <person name="Xu W."/>
            <person name="Pan J."/>
            <person name="Luo Z.H."/>
            <person name="Li M."/>
        </authorList>
    </citation>
    <scope>NUCLEOTIDE SEQUENCE [LARGE SCALE GENOMIC DNA]</scope>
    <source>
        <strain evidence="5">SpSt-116</strain>
    </source>
</reference>
<dbReference type="Pfam" id="PF00005">
    <property type="entry name" value="ABC_tran"/>
    <property type="match status" value="1"/>
</dbReference>
<evidence type="ECO:0000256" key="1">
    <source>
        <dbReference type="ARBA" id="ARBA00022448"/>
    </source>
</evidence>
<keyword evidence="1" id="KW-0813">Transport</keyword>
<comment type="caution">
    <text evidence="5">The sequence shown here is derived from an EMBL/GenBank/DDBJ whole genome shotgun (WGS) entry which is preliminary data.</text>
</comment>
<dbReference type="PANTHER" id="PTHR42711">
    <property type="entry name" value="ABC TRANSPORTER ATP-BINDING PROTEIN"/>
    <property type="match status" value="1"/>
</dbReference>
<dbReference type="InterPro" id="IPR003439">
    <property type="entry name" value="ABC_transporter-like_ATP-bd"/>
</dbReference>